<keyword evidence="1" id="KW-0812">Transmembrane</keyword>
<sequence>MNPIAVIFSLLGALFLAFVIRLLSLTSVGTGLATAPWWVYAVYLAIVFSGMMFVYTWSEERRKEREQIEEEGSRIISEYRQRRLNNQG</sequence>
<evidence type="ECO:0000313" key="3">
    <source>
        <dbReference type="Proteomes" id="UP000198935"/>
    </source>
</evidence>
<evidence type="ECO:0000256" key="1">
    <source>
        <dbReference type="SAM" id="Phobius"/>
    </source>
</evidence>
<keyword evidence="3" id="KW-1185">Reference proteome</keyword>
<dbReference type="InterPro" id="IPR025428">
    <property type="entry name" value="Spore_YhaL"/>
</dbReference>
<dbReference type="EMBL" id="FNPI01000002">
    <property type="protein sequence ID" value="SDY45803.1"/>
    <property type="molecule type" value="Genomic_DNA"/>
</dbReference>
<gene>
    <name evidence="2" type="ORF">SAMN05421736_10218</name>
</gene>
<dbReference type="Pfam" id="PF14147">
    <property type="entry name" value="Spore_YhaL"/>
    <property type="match status" value="1"/>
</dbReference>
<dbReference type="AlphaFoldDB" id="A0A1H3K0U5"/>
<keyword evidence="1" id="KW-0472">Membrane</keyword>
<accession>A0A1H3K0U5</accession>
<evidence type="ECO:0000313" key="2">
    <source>
        <dbReference type="EMBL" id="SDY45803.1"/>
    </source>
</evidence>
<organism evidence="2 3">
    <name type="scientific">Evansella caseinilytica</name>
    <dbReference type="NCBI Taxonomy" id="1503961"/>
    <lineage>
        <taxon>Bacteria</taxon>
        <taxon>Bacillati</taxon>
        <taxon>Bacillota</taxon>
        <taxon>Bacilli</taxon>
        <taxon>Bacillales</taxon>
        <taxon>Bacillaceae</taxon>
        <taxon>Evansella</taxon>
    </lineage>
</organism>
<reference evidence="3" key="1">
    <citation type="submission" date="2016-10" db="EMBL/GenBank/DDBJ databases">
        <authorList>
            <person name="Varghese N."/>
            <person name="Submissions S."/>
        </authorList>
    </citation>
    <scope>NUCLEOTIDE SEQUENCE [LARGE SCALE GENOMIC DNA]</scope>
    <source>
        <strain evidence="3">SP</strain>
    </source>
</reference>
<protein>
    <submittedName>
        <fullName evidence="2">Sporulation protein YhaL</fullName>
    </submittedName>
</protein>
<name>A0A1H3K0U5_9BACI</name>
<dbReference type="Proteomes" id="UP000198935">
    <property type="component" value="Unassembled WGS sequence"/>
</dbReference>
<proteinExistence type="predicted"/>
<feature type="transmembrane region" description="Helical" evidence="1">
    <location>
        <begin position="37"/>
        <end position="57"/>
    </location>
</feature>
<keyword evidence="1" id="KW-1133">Transmembrane helix</keyword>